<dbReference type="SUPFAM" id="SSF52540">
    <property type="entry name" value="P-loop containing nucleoside triphosphate hydrolases"/>
    <property type="match status" value="1"/>
</dbReference>
<dbReference type="GO" id="GO:0005524">
    <property type="term" value="F:ATP binding"/>
    <property type="evidence" value="ECO:0007669"/>
    <property type="project" value="UniProtKB-KW"/>
</dbReference>
<keyword evidence="5" id="KW-0812">Transmembrane</keyword>
<evidence type="ECO:0000313" key="6">
    <source>
        <dbReference type="EMBL" id="AEO35766.1"/>
    </source>
</evidence>
<dbReference type="GO" id="GO:0015937">
    <property type="term" value="P:coenzyme A biosynthetic process"/>
    <property type="evidence" value="ECO:0007669"/>
    <property type="project" value="InterPro"/>
</dbReference>
<dbReference type="CDD" id="cd02022">
    <property type="entry name" value="DPCK"/>
    <property type="match status" value="1"/>
</dbReference>
<dbReference type="HAMAP" id="MF_00376">
    <property type="entry name" value="Dephospho_CoA_kinase"/>
    <property type="match status" value="1"/>
</dbReference>
<feature type="transmembrane region" description="Helical" evidence="5">
    <location>
        <begin position="252"/>
        <end position="273"/>
    </location>
</feature>
<reference evidence="6" key="1">
    <citation type="journal article" date="2011" name="PLoS ONE">
        <title>A deep insight into the sialotranscriptome of the gulf coast tick, Amblyomma maculatum.</title>
        <authorList>
            <person name="Karim S."/>
            <person name="Singh P."/>
            <person name="Ribeiro J.M."/>
        </authorList>
    </citation>
    <scope>NUCLEOTIDE SEQUENCE</scope>
    <source>
        <tissue evidence="6">Salivary gland</tissue>
    </source>
</reference>
<dbReference type="EMBL" id="JO844149">
    <property type="protein sequence ID" value="AEO35766.1"/>
    <property type="molecule type" value="mRNA"/>
</dbReference>
<organism evidence="6">
    <name type="scientific">Amblyomma maculatum</name>
    <name type="common">Gulf Coast tick</name>
    <dbReference type="NCBI Taxonomy" id="34609"/>
    <lineage>
        <taxon>Eukaryota</taxon>
        <taxon>Metazoa</taxon>
        <taxon>Ecdysozoa</taxon>
        <taxon>Arthropoda</taxon>
        <taxon>Chelicerata</taxon>
        <taxon>Arachnida</taxon>
        <taxon>Acari</taxon>
        <taxon>Parasitiformes</taxon>
        <taxon>Ixodida</taxon>
        <taxon>Ixodoidea</taxon>
        <taxon>Ixodidae</taxon>
        <taxon>Amblyomminae</taxon>
        <taxon>Amblyomma</taxon>
    </lineage>
</organism>
<evidence type="ECO:0000256" key="3">
    <source>
        <dbReference type="ARBA" id="ARBA00022840"/>
    </source>
</evidence>
<dbReference type="Pfam" id="PF01121">
    <property type="entry name" value="CoaE"/>
    <property type="match status" value="1"/>
</dbReference>
<accession>G3MQJ8</accession>
<keyword evidence="3" id="KW-0067">ATP-binding</keyword>
<dbReference type="NCBIfam" id="TIGR00152">
    <property type="entry name" value="dephospho-CoA kinase"/>
    <property type="match status" value="1"/>
</dbReference>
<evidence type="ECO:0000256" key="4">
    <source>
        <dbReference type="ARBA" id="ARBA00044157"/>
    </source>
</evidence>
<proteinExistence type="evidence at transcript level"/>
<dbReference type="GO" id="GO:0004140">
    <property type="term" value="F:dephospho-CoA kinase activity"/>
    <property type="evidence" value="ECO:0007669"/>
    <property type="project" value="InterPro"/>
</dbReference>
<dbReference type="Gene3D" id="3.40.50.300">
    <property type="entry name" value="P-loop containing nucleotide triphosphate hydrolases"/>
    <property type="match status" value="1"/>
</dbReference>
<dbReference type="GO" id="GO:0005737">
    <property type="term" value="C:cytoplasm"/>
    <property type="evidence" value="ECO:0007669"/>
    <property type="project" value="UniProtKB-ARBA"/>
</dbReference>
<dbReference type="PROSITE" id="PS51219">
    <property type="entry name" value="DPCK"/>
    <property type="match status" value="1"/>
</dbReference>
<dbReference type="PANTHER" id="PTHR10695">
    <property type="entry name" value="DEPHOSPHO-COA KINASE-RELATED"/>
    <property type="match status" value="1"/>
</dbReference>
<dbReference type="FunFam" id="3.40.50.300:FF:000485">
    <property type="entry name" value="Dephospho-CoA kinase CAB5"/>
    <property type="match status" value="1"/>
</dbReference>
<dbReference type="PANTHER" id="PTHR10695:SF46">
    <property type="entry name" value="BIFUNCTIONAL COENZYME A SYNTHASE-RELATED"/>
    <property type="match status" value="1"/>
</dbReference>
<protein>
    <recommendedName>
        <fullName evidence="4">Dephospho-CoA kinase domain-containing protein</fullName>
    </recommendedName>
</protein>
<keyword evidence="5" id="KW-1133">Transmembrane helix</keyword>
<evidence type="ECO:0000256" key="5">
    <source>
        <dbReference type="SAM" id="Phobius"/>
    </source>
</evidence>
<dbReference type="InterPro" id="IPR027417">
    <property type="entry name" value="P-loop_NTPase"/>
</dbReference>
<comment type="similarity">
    <text evidence="1">Belongs to the CoaE family.</text>
</comment>
<dbReference type="AlphaFoldDB" id="G3MQJ8"/>
<keyword evidence="2" id="KW-0547">Nucleotide-binding</keyword>
<sequence>MLFPATCFLCHKKLSRRNGCFSRAVAPSVFDVLRSHAESAKLLRDMLLIGLTGGIASGKSTVAGILLSLGIDVIDADKIARDVVEPGKPAWQQIRREFGSEVLLKDGQINRPALGRIVFSDHEKRRKLNRITHPEIHKEMGVQCVKLFLRGRQFVVVDVPLLYETKTMLRFMHKVIVVKCSPAQQVKRLMLRNGFNEEEAQKRIDSQLPLEQKCDLADFVIDNTGELDQVRAQVEDIVRQLRSSWVHWKLRGAVLLAVLTLLLGATWVAGRIWSAL</sequence>
<dbReference type="InterPro" id="IPR001977">
    <property type="entry name" value="Depp_CoAkinase"/>
</dbReference>
<name>G3MQJ8_AMBMU</name>
<keyword evidence="5" id="KW-0472">Membrane</keyword>
<evidence type="ECO:0000256" key="1">
    <source>
        <dbReference type="ARBA" id="ARBA00009018"/>
    </source>
</evidence>
<evidence type="ECO:0000256" key="2">
    <source>
        <dbReference type="ARBA" id="ARBA00022741"/>
    </source>
</evidence>